<evidence type="ECO:0000313" key="2">
    <source>
        <dbReference type="EMBL" id="KIK46755.1"/>
    </source>
</evidence>
<organism evidence="2 3">
    <name type="scientific">Suillus luteus UH-Slu-Lm8-n1</name>
    <dbReference type="NCBI Taxonomy" id="930992"/>
    <lineage>
        <taxon>Eukaryota</taxon>
        <taxon>Fungi</taxon>
        <taxon>Dikarya</taxon>
        <taxon>Basidiomycota</taxon>
        <taxon>Agaricomycotina</taxon>
        <taxon>Agaricomycetes</taxon>
        <taxon>Agaricomycetidae</taxon>
        <taxon>Boletales</taxon>
        <taxon>Suillineae</taxon>
        <taxon>Suillaceae</taxon>
        <taxon>Suillus</taxon>
    </lineage>
</organism>
<protein>
    <submittedName>
        <fullName evidence="2">Uncharacterized protein</fullName>
    </submittedName>
</protein>
<keyword evidence="3" id="KW-1185">Reference proteome</keyword>
<reference evidence="2 3" key="1">
    <citation type="submission" date="2014-04" db="EMBL/GenBank/DDBJ databases">
        <authorList>
            <consortium name="DOE Joint Genome Institute"/>
            <person name="Kuo A."/>
            <person name="Ruytinx J."/>
            <person name="Rineau F."/>
            <person name="Colpaert J."/>
            <person name="Kohler A."/>
            <person name="Nagy L.G."/>
            <person name="Floudas D."/>
            <person name="Copeland A."/>
            <person name="Barry K.W."/>
            <person name="Cichocki N."/>
            <person name="Veneault-Fourrey C."/>
            <person name="LaButti K."/>
            <person name="Lindquist E.A."/>
            <person name="Lipzen A."/>
            <person name="Lundell T."/>
            <person name="Morin E."/>
            <person name="Murat C."/>
            <person name="Sun H."/>
            <person name="Tunlid A."/>
            <person name="Henrissat B."/>
            <person name="Grigoriev I.V."/>
            <person name="Hibbett D.S."/>
            <person name="Martin F."/>
            <person name="Nordberg H.P."/>
            <person name="Cantor M.N."/>
            <person name="Hua S.X."/>
        </authorList>
    </citation>
    <scope>NUCLEOTIDE SEQUENCE [LARGE SCALE GENOMIC DNA]</scope>
    <source>
        <strain evidence="2 3">UH-Slu-Lm8-n1</strain>
    </source>
</reference>
<dbReference type="Proteomes" id="UP000054485">
    <property type="component" value="Unassembled WGS sequence"/>
</dbReference>
<sequence>MGYHREPHQSCHLHTTRSRAGGGAGSATMLGSVGHHKSGVLPCQAYTTGSKYSTNL</sequence>
<dbReference type="EMBL" id="KN835155">
    <property type="protein sequence ID" value="KIK46755.1"/>
    <property type="molecule type" value="Genomic_DNA"/>
</dbReference>
<name>A0A0D0A985_9AGAM</name>
<gene>
    <name evidence="2" type="ORF">CY34DRAFT_800101</name>
</gene>
<dbReference type="InParanoid" id="A0A0D0A985"/>
<proteinExistence type="predicted"/>
<evidence type="ECO:0000313" key="3">
    <source>
        <dbReference type="Proteomes" id="UP000054485"/>
    </source>
</evidence>
<dbReference type="AlphaFoldDB" id="A0A0D0A985"/>
<feature type="non-terminal residue" evidence="2">
    <location>
        <position position="56"/>
    </location>
</feature>
<evidence type="ECO:0000256" key="1">
    <source>
        <dbReference type="SAM" id="MobiDB-lite"/>
    </source>
</evidence>
<accession>A0A0D0A985</accession>
<feature type="region of interest" description="Disordered" evidence="1">
    <location>
        <begin position="1"/>
        <end position="30"/>
    </location>
</feature>
<dbReference type="HOGENOM" id="CLU_3020127_0_0_1"/>
<reference evidence="3" key="2">
    <citation type="submission" date="2015-01" db="EMBL/GenBank/DDBJ databases">
        <title>Evolutionary Origins and Diversification of the Mycorrhizal Mutualists.</title>
        <authorList>
            <consortium name="DOE Joint Genome Institute"/>
            <consortium name="Mycorrhizal Genomics Consortium"/>
            <person name="Kohler A."/>
            <person name="Kuo A."/>
            <person name="Nagy L.G."/>
            <person name="Floudas D."/>
            <person name="Copeland A."/>
            <person name="Barry K.W."/>
            <person name="Cichocki N."/>
            <person name="Veneault-Fourrey C."/>
            <person name="LaButti K."/>
            <person name="Lindquist E.A."/>
            <person name="Lipzen A."/>
            <person name="Lundell T."/>
            <person name="Morin E."/>
            <person name="Murat C."/>
            <person name="Riley R."/>
            <person name="Ohm R."/>
            <person name="Sun H."/>
            <person name="Tunlid A."/>
            <person name="Henrissat B."/>
            <person name="Grigoriev I.V."/>
            <person name="Hibbett D.S."/>
            <person name="Martin F."/>
        </authorList>
    </citation>
    <scope>NUCLEOTIDE SEQUENCE [LARGE SCALE GENOMIC DNA]</scope>
    <source>
        <strain evidence="3">UH-Slu-Lm8-n1</strain>
    </source>
</reference>